<dbReference type="Pfam" id="PF02698">
    <property type="entry name" value="DUF218"/>
    <property type="match status" value="1"/>
</dbReference>
<evidence type="ECO:0000313" key="4">
    <source>
        <dbReference type="Proteomes" id="UP001152755"/>
    </source>
</evidence>
<evidence type="ECO:0000313" key="3">
    <source>
        <dbReference type="EMBL" id="MDG3013528.1"/>
    </source>
</evidence>
<evidence type="ECO:0000256" key="1">
    <source>
        <dbReference type="SAM" id="SignalP"/>
    </source>
</evidence>
<dbReference type="PANTHER" id="PTHR30336">
    <property type="entry name" value="INNER MEMBRANE PROTEIN, PROBABLE PERMEASE"/>
    <property type="match status" value="1"/>
</dbReference>
<dbReference type="InterPro" id="IPR014729">
    <property type="entry name" value="Rossmann-like_a/b/a_fold"/>
</dbReference>
<dbReference type="GO" id="GO:0005886">
    <property type="term" value="C:plasma membrane"/>
    <property type="evidence" value="ECO:0007669"/>
    <property type="project" value="TreeGrafter"/>
</dbReference>
<dbReference type="InterPro" id="IPR003848">
    <property type="entry name" value="DUF218"/>
</dbReference>
<accession>A0A9X4LW85</accession>
<dbReference type="EMBL" id="JANRHA010000001">
    <property type="protein sequence ID" value="MDG3013528.1"/>
    <property type="molecule type" value="Genomic_DNA"/>
</dbReference>
<feature type="chain" id="PRO_5040786195" evidence="1">
    <location>
        <begin position="29"/>
        <end position="239"/>
    </location>
</feature>
<dbReference type="AlphaFoldDB" id="A0A9X4LW85"/>
<evidence type="ECO:0000259" key="2">
    <source>
        <dbReference type="Pfam" id="PF02698"/>
    </source>
</evidence>
<dbReference type="RefSeq" id="WP_277834589.1">
    <property type="nucleotide sequence ID" value="NZ_JAAIVF010000006.1"/>
</dbReference>
<reference evidence="3" key="1">
    <citation type="submission" date="2022-08" db="EMBL/GenBank/DDBJ databases">
        <title>Genome analysis of Corynebacteriales strain.</title>
        <authorList>
            <person name="Lee S.D."/>
        </authorList>
    </citation>
    <scope>NUCLEOTIDE SEQUENCE</scope>
    <source>
        <strain evidence="3">D3-21</strain>
    </source>
</reference>
<sequence>MSTTFRRAIACTAAVVALAGAGTGVAQAEGSLGSAGSSGSVDLLPSGSAGMLPSSGSAALPSTTAITNAVLSTVGGCQTPVPELIRLCSETQTLISEPPLMLKLNPFGTHIVVLGAGLFPNGTIRPVLDSRLQAARALAVMFPTAPIIVSGGVPQSGRTEAQAMFDWLTASGIPAQRIIREGTSRSTVENAANTNRILADRGATGAVVVTSPDHLRRALIDFRNAVGGRIPVDGVISAG</sequence>
<comment type="caution">
    <text evidence="3">The sequence shown here is derived from an EMBL/GenBank/DDBJ whole genome shotgun (WGS) entry which is preliminary data.</text>
</comment>
<organism evidence="3 4">
    <name type="scientific">Speluncibacter jeojiensis</name>
    <dbReference type="NCBI Taxonomy" id="2710754"/>
    <lineage>
        <taxon>Bacteria</taxon>
        <taxon>Bacillati</taxon>
        <taxon>Actinomycetota</taxon>
        <taxon>Actinomycetes</taxon>
        <taxon>Mycobacteriales</taxon>
        <taxon>Speluncibacteraceae</taxon>
        <taxon>Speluncibacter</taxon>
    </lineage>
</organism>
<keyword evidence="1" id="KW-0732">Signal</keyword>
<dbReference type="InterPro" id="IPR051599">
    <property type="entry name" value="Cell_Envelope_Assoc"/>
</dbReference>
<keyword evidence="4" id="KW-1185">Reference proteome</keyword>
<dbReference type="PANTHER" id="PTHR30336:SF4">
    <property type="entry name" value="ENVELOPE BIOGENESIS FACTOR ELYC"/>
    <property type="match status" value="1"/>
</dbReference>
<feature type="domain" description="DUF218" evidence="2">
    <location>
        <begin position="111"/>
        <end position="227"/>
    </location>
</feature>
<dbReference type="GO" id="GO:0000270">
    <property type="term" value="P:peptidoglycan metabolic process"/>
    <property type="evidence" value="ECO:0007669"/>
    <property type="project" value="TreeGrafter"/>
</dbReference>
<dbReference type="Gene3D" id="3.40.50.620">
    <property type="entry name" value="HUPs"/>
    <property type="match status" value="1"/>
</dbReference>
<feature type="signal peptide" evidence="1">
    <location>
        <begin position="1"/>
        <end position="28"/>
    </location>
</feature>
<protein>
    <submittedName>
        <fullName evidence="3">YdcF family protein</fullName>
    </submittedName>
</protein>
<name>A0A9X4LW85_9ACTN</name>
<dbReference type="GO" id="GO:0043164">
    <property type="term" value="P:Gram-negative-bacterium-type cell wall biogenesis"/>
    <property type="evidence" value="ECO:0007669"/>
    <property type="project" value="TreeGrafter"/>
</dbReference>
<gene>
    <name evidence="3" type="ORF">NVS88_03030</name>
</gene>
<proteinExistence type="predicted"/>
<dbReference type="Proteomes" id="UP001152755">
    <property type="component" value="Unassembled WGS sequence"/>
</dbReference>
<dbReference type="CDD" id="cd06259">
    <property type="entry name" value="YdcF-like"/>
    <property type="match status" value="1"/>
</dbReference>